<accession>A0A9D4LZS2</accession>
<comment type="caution">
    <text evidence="2">The sequence shown here is derived from an EMBL/GenBank/DDBJ whole genome shotgun (WGS) entry which is preliminary data.</text>
</comment>
<feature type="region of interest" description="Disordered" evidence="1">
    <location>
        <begin position="38"/>
        <end position="60"/>
    </location>
</feature>
<sequence>MRVVSGENRPYRKIADYSCATGTPNHFERRKTHFRVGRPQHREHAKNETGGTKLGRETGKAAESDLFPGRCACLLNNLQDDNNYVKRPYKNRMKVPTPELGMFAENIERKCTKTSAQNHTSAQFNSYKLKPMDATARTIRPPPPIPYATT</sequence>
<evidence type="ECO:0000313" key="2">
    <source>
        <dbReference type="EMBL" id="KAH3866991.1"/>
    </source>
</evidence>
<organism evidence="2 3">
    <name type="scientific">Dreissena polymorpha</name>
    <name type="common">Zebra mussel</name>
    <name type="synonym">Mytilus polymorpha</name>
    <dbReference type="NCBI Taxonomy" id="45954"/>
    <lineage>
        <taxon>Eukaryota</taxon>
        <taxon>Metazoa</taxon>
        <taxon>Spiralia</taxon>
        <taxon>Lophotrochozoa</taxon>
        <taxon>Mollusca</taxon>
        <taxon>Bivalvia</taxon>
        <taxon>Autobranchia</taxon>
        <taxon>Heteroconchia</taxon>
        <taxon>Euheterodonta</taxon>
        <taxon>Imparidentia</taxon>
        <taxon>Neoheterodontei</taxon>
        <taxon>Myida</taxon>
        <taxon>Dreissenoidea</taxon>
        <taxon>Dreissenidae</taxon>
        <taxon>Dreissena</taxon>
    </lineage>
</organism>
<protein>
    <submittedName>
        <fullName evidence="2">Uncharacterized protein</fullName>
    </submittedName>
</protein>
<dbReference type="AlphaFoldDB" id="A0A9D4LZS2"/>
<proteinExistence type="predicted"/>
<dbReference type="EMBL" id="JAIWYP010000002">
    <property type="protein sequence ID" value="KAH3866991.1"/>
    <property type="molecule type" value="Genomic_DNA"/>
</dbReference>
<dbReference type="Proteomes" id="UP000828390">
    <property type="component" value="Unassembled WGS sequence"/>
</dbReference>
<reference evidence="2" key="2">
    <citation type="submission" date="2020-11" db="EMBL/GenBank/DDBJ databases">
        <authorList>
            <person name="McCartney M.A."/>
            <person name="Auch B."/>
            <person name="Kono T."/>
            <person name="Mallez S."/>
            <person name="Becker A."/>
            <person name="Gohl D.M."/>
            <person name="Silverstein K.A.T."/>
            <person name="Koren S."/>
            <person name="Bechman K.B."/>
            <person name="Herman A."/>
            <person name="Abrahante J.E."/>
            <person name="Garbe J."/>
        </authorList>
    </citation>
    <scope>NUCLEOTIDE SEQUENCE</scope>
    <source>
        <strain evidence="2">Duluth1</strain>
        <tissue evidence="2">Whole animal</tissue>
    </source>
</reference>
<evidence type="ECO:0000256" key="1">
    <source>
        <dbReference type="SAM" id="MobiDB-lite"/>
    </source>
</evidence>
<gene>
    <name evidence="2" type="ORF">DPMN_030115</name>
</gene>
<evidence type="ECO:0000313" key="3">
    <source>
        <dbReference type="Proteomes" id="UP000828390"/>
    </source>
</evidence>
<keyword evidence="3" id="KW-1185">Reference proteome</keyword>
<name>A0A9D4LZS2_DREPO</name>
<reference evidence="2" key="1">
    <citation type="journal article" date="2019" name="bioRxiv">
        <title>The Genome of the Zebra Mussel, Dreissena polymorpha: A Resource for Invasive Species Research.</title>
        <authorList>
            <person name="McCartney M.A."/>
            <person name="Auch B."/>
            <person name="Kono T."/>
            <person name="Mallez S."/>
            <person name="Zhang Y."/>
            <person name="Obille A."/>
            <person name="Becker A."/>
            <person name="Abrahante J.E."/>
            <person name="Garbe J."/>
            <person name="Badalamenti J.P."/>
            <person name="Herman A."/>
            <person name="Mangelson H."/>
            <person name="Liachko I."/>
            <person name="Sullivan S."/>
            <person name="Sone E.D."/>
            <person name="Koren S."/>
            <person name="Silverstein K.A.T."/>
            <person name="Beckman K.B."/>
            <person name="Gohl D.M."/>
        </authorList>
    </citation>
    <scope>NUCLEOTIDE SEQUENCE</scope>
    <source>
        <strain evidence="2">Duluth1</strain>
        <tissue evidence="2">Whole animal</tissue>
    </source>
</reference>